<reference evidence="1" key="2">
    <citation type="journal article" date="2015" name="Data Brief">
        <title>Shoot transcriptome of the giant reed, Arundo donax.</title>
        <authorList>
            <person name="Barrero R.A."/>
            <person name="Guerrero F.D."/>
            <person name="Moolhuijzen P."/>
            <person name="Goolsby J.A."/>
            <person name="Tidwell J."/>
            <person name="Bellgard S.E."/>
            <person name="Bellgard M.I."/>
        </authorList>
    </citation>
    <scope>NUCLEOTIDE SEQUENCE</scope>
    <source>
        <tissue evidence="1">Shoot tissue taken approximately 20 cm above the soil surface</tissue>
    </source>
</reference>
<proteinExistence type="predicted"/>
<name>A0A0A8ZGB9_ARUDO</name>
<reference evidence="1" key="1">
    <citation type="submission" date="2014-09" db="EMBL/GenBank/DDBJ databases">
        <authorList>
            <person name="Magalhaes I.L.F."/>
            <person name="Oliveira U."/>
            <person name="Santos F.R."/>
            <person name="Vidigal T.H.D.A."/>
            <person name="Brescovit A.D."/>
            <person name="Santos A.J."/>
        </authorList>
    </citation>
    <scope>NUCLEOTIDE SEQUENCE</scope>
    <source>
        <tissue evidence="1">Shoot tissue taken approximately 20 cm above the soil surface</tissue>
    </source>
</reference>
<organism evidence="1">
    <name type="scientific">Arundo donax</name>
    <name type="common">Giant reed</name>
    <name type="synonym">Donax arundinaceus</name>
    <dbReference type="NCBI Taxonomy" id="35708"/>
    <lineage>
        <taxon>Eukaryota</taxon>
        <taxon>Viridiplantae</taxon>
        <taxon>Streptophyta</taxon>
        <taxon>Embryophyta</taxon>
        <taxon>Tracheophyta</taxon>
        <taxon>Spermatophyta</taxon>
        <taxon>Magnoliopsida</taxon>
        <taxon>Liliopsida</taxon>
        <taxon>Poales</taxon>
        <taxon>Poaceae</taxon>
        <taxon>PACMAD clade</taxon>
        <taxon>Arundinoideae</taxon>
        <taxon>Arundineae</taxon>
        <taxon>Arundo</taxon>
    </lineage>
</organism>
<dbReference type="EMBL" id="GBRH01259456">
    <property type="protein sequence ID" value="JAD38439.1"/>
    <property type="molecule type" value="Transcribed_RNA"/>
</dbReference>
<evidence type="ECO:0000313" key="1">
    <source>
        <dbReference type="EMBL" id="JAD38439.1"/>
    </source>
</evidence>
<accession>A0A0A8ZGB9</accession>
<protein>
    <submittedName>
        <fullName evidence="1">Uncharacterized protein</fullName>
    </submittedName>
</protein>
<dbReference type="AlphaFoldDB" id="A0A0A8ZGB9"/>
<sequence length="29" mass="3494">MICERNNYDWRQTSQLQIILLPQFCVAIP</sequence>